<gene>
    <name evidence="1" type="ORF">FCM35_KLT09642</name>
</gene>
<protein>
    <submittedName>
        <fullName evidence="1">Ras-related protein Rab11D-like protein</fullName>
    </submittedName>
</protein>
<dbReference type="Pfam" id="PF00071">
    <property type="entry name" value="Ras"/>
    <property type="match status" value="1"/>
</dbReference>
<dbReference type="GO" id="GO:0003924">
    <property type="term" value="F:GTPase activity"/>
    <property type="evidence" value="ECO:0007669"/>
    <property type="project" value="InterPro"/>
</dbReference>
<dbReference type="InterPro" id="IPR027417">
    <property type="entry name" value="P-loop_NTPase"/>
</dbReference>
<dbReference type="GO" id="GO:0005525">
    <property type="term" value="F:GTP binding"/>
    <property type="evidence" value="ECO:0007669"/>
    <property type="project" value="InterPro"/>
</dbReference>
<dbReference type="EMBL" id="SWLB01000002">
    <property type="protein sequence ID" value="KAF3340798.1"/>
    <property type="molecule type" value="Genomic_DNA"/>
</dbReference>
<name>A0A833VYB0_9POAL</name>
<dbReference type="InterPro" id="IPR001806">
    <property type="entry name" value="Small_GTPase"/>
</dbReference>
<sequence>MEDAASYQQDQRFKARDERPPRTKLYLVSTKSSFHSPSLLLAFYLGEKINYVFKVVLIGKSQILSRFTRDEFSLDSKATIGVEFQTIRFHVRIHQSRFGLKASSEL</sequence>
<evidence type="ECO:0000313" key="2">
    <source>
        <dbReference type="Proteomes" id="UP000623129"/>
    </source>
</evidence>
<proteinExistence type="predicted"/>
<accession>A0A833VYB0</accession>
<dbReference type="AlphaFoldDB" id="A0A833VYB0"/>
<comment type="caution">
    <text evidence="1">The sequence shown here is derived from an EMBL/GenBank/DDBJ whole genome shotgun (WGS) entry which is preliminary data.</text>
</comment>
<dbReference type="Gene3D" id="3.40.50.300">
    <property type="entry name" value="P-loop containing nucleotide triphosphate hydrolases"/>
    <property type="match status" value="1"/>
</dbReference>
<dbReference type="Proteomes" id="UP000623129">
    <property type="component" value="Unassembled WGS sequence"/>
</dbReference>
<reference evidence="1" key="1">
    <citation type="submission" date="2020-01" db="EMBL/GenBank/DDBJ databases">
        <title>Genome sequence of Kobresia littledalei, the first chromosome-level genome in the family Cyperaceae.</title>
        <authorList>
            <person name="Qu G."/>
        </authorList>
    </citation>
    <scope>NUCLEOTIDE SEQUENCE</scope>
    <source>
        <strain evidence="1">C.B.Clarke</strain>
        <tissue evidence="1">Leaf</tissue>
    </source>
</reference>
<dbReference type="SUPFAM" id="SSF52540">
    <property type="entry name" value="P-loop containing nucleoside triphosphate hydrolases"/>
    <property type="match status" value="1"/>
</dbReference>
<organism evidence="1 2">
    <name type="scientific">Carex littledalei</name>
    <dbReference type="NCBI Taxonomy" id="544730"/>
    <lineage>
        <taxon>Eukaryota</taxon>
        <taxon>Viridiplantae</taxon>
        <taxon>Streptophyta</taxon>
        <taxon>Embryophyta</taxon>
        <taxon>Tracheophyta</taxon>
        <taxon>Spermatophyta</taxon>
        <taxon>Magnoliopsida</taxon>
        <taxon>Liliopsida</taxon>
        <taxon>Poales</taxon>
        <taxon>Cyperaceae</taxon>
        <taxon>Cyperoideae</taxon>
        <taxon>Cariceae</taxon>
        <taxon>Carex</taxon>
        <taxon>Carex subgen. Euthyceras</taxon>
    </lineage>
</organism>
<evidence type="ECO:0000313" key="1">
    <source>
        <dbReference type="EMBL" id="KAF3340798.1"/>
    </source>
</evidence>
<keyword evidence="2" id="KW-1185">Reference proteome</keyword>